<feature type="compositionally biased region" description="Basic residues" evidence="11">
    <location>
        <begin position="21"/>
        <end position="36"/>
    </location>
</feature>
<keyword evidence="6 10" id="KW-0378">Hydrolase</keyword>
<keyword evidence="9 10" id="KW-0342">GTP-binding</keyword>
<evidence type="ECO:0000256" key="6">
    <source>
        <dbReference type="ARBA" id="ARBA00022801"/>
    </source>
</evidence>
<gene>
    <name evidence="10 14" type="primary">rsgA</name>
    <name evidence="14" type="ORF">D9T17_05475</name>
</gene>
<keyword evidence="7 10" id="KW-0862">Zinc</keyword>
<feature type="domain" description="CP-type G" evidence="13">
    <location>
        <begin position="191"/>
        <end position="351"/>
    </location>
</feature>
<feature type="binding site" evidence="10">
    <location>
        <begin position="293"/>
        <end position="301"/>
    </location>
    <ligand>
        <name>GTP</name>
        <dbReference type="ChEBI" id="CHEBI:37565"/>
    </ligand>
</feature>
<feature type="binding site" evidence="10">
    <location>
        <position position="380"/>
    </location>
    <ligand>
        <name>Zn(2+)</name>
        <dbReference type="ChEBI" id="CHEBI:29105"/>
    </ligand>
</feature>
<evidence type="ECO:0000256" key="3">
    <source>
        <dbReference type="ARBA" id="ARBA00022723"/>
    </source>
</evidence>
<comment type="similarity">
    <text evidence="10">Belongs to the TRAFAC class YlqF/YawG GTPase family. RsgA subfamily.</text>
</comment>
<dbReference type="AlphaFoldDB" id="A0A3N2RL90"/>
<keyword evidence="5 10" id="KW-0547">Nucleotide-binding</keyword>
<dbReference type="PROSITE" id="PS50936">
    <property type="entry name" value="ENGC_GTPASE"/>
    <property type="match status" value="1"/>
</dbReference>
<dbReference type="EC" id="3.6.1.-" evidence="10"/>
<feature type="compositionally biased region" description="Low complexity" evidence="11">
    <location>
        <begin position="78"/>
        <end position="95"/>
    </location>
</feature>
<dbReference type="Proteomes" id="UP000275910">
    <property type="component" value="Unassembled WGS sequence"/>
</dbReference>
<dbReference type="InterPro" id="IPR004881">
    <property type="entry name" value="Ribosome_biogen_GTPase_RsgA"/>
</dbReference>
<name>A0A3N2RL90_LYSEN</name>
<comment type="function">
    <text evidence="10">One of several proteins that assist in the late maturation steps of the functional core of the 30S ribosomal subunit. Helps release RbfA from mature subunits. May play a role in the assembly of ribosomal proteins into the subunit. Circularly permuted GTPase that catalyzes slow GTP hydrolysis, GTPase activity is stimulated by the 30S ribosomal subunit.</text>
</comment>
<dbReference type="GO" id="GO:0019843">
    <property type="term" value="F:rRNA binding"/>
    <property type="evidence" value="ECO:0007669"/>
    <property type="project" value="UniProtKB-KW"/>
</dbReference>
<evidence type="ECO:0000256" key="11">
    <source>
        <dbReference type="SAM" id="MobiDB-lite"/>
    </source>
</evidence>
<feature type="binding site" evidence="10">
    <location>
        <position position="378"/>
    </location>
    <ligand>
        <name>Zn(2+)</name>
        <dbReference type="ChEBI" id="CHEBI:29105"/>
    </ligand>
</feature>
<evidence type="ECO:0000256" key="4">
    <source>
        <dbReference type="ARBA" id="ARBA00022730"/>
    </source>
</evidence>
<comment type="subunit">
    <text evidence="10">Monomer. Associates with 30S ribosomal subunit, binds 16S rRNA.</text>
</comment>
<dbReference type="SUPFAM" id="SSF52540">
    <property type="entry name" value="P-loop containing nucleoside triphosphate hydrolases"/>
    <property type="match status" value="1"/>
</dbReference>
<evidence type="ECO:0000256" key="5">
    <source>
        <dbReference type="ARBA" id="ARBA00022741"/>
    </source>
</evidence>
<keyword evidence="1 10" id="KW-0963">Cytoplasm</keyword>
<dbReference type="InterPro" id="IPR010914">
    <property type="entry name" value="RsgA_GTPase_dom"/>
</dbReference>
<evidence type="ECO:0000259" key="13">
    <source>
        <dbReference type="PROSITE" id="PS51721"/>
    </source>
</evidence>
<comment type="subcellular location">
    <subcellularLocation>
        <location evidence="10">Cytoplasm</location>
    </subcellularLocation>
</comment>
<evidence type="ECO:0000313" key="15">
    <source>
        <dbReference type="Proteomes" id="UP000275910"/>
    </source>
</evidence>
<keyword evidence="4 10" id="KW-0699">rRNA-binding</keyword>
<dbReference type="PANTHER" id="PTHR32120">
    <property type="entry name" value="SMALL RIBOSOMAL SUBUNIT BIOGENESIS GTPASE RSGA"/>
    <property type="match status" value="1"/>
</dbReference>
<feature type="domain" description="EngC GTPase" evidence="12">
    <location>
        <begin position="197"/>
        <end position="349"/>
    </location>
</feature>
<feature type="binding site" evidence="10">
    <location>
        <position position="373"/>
    </location>
    <ligand>
        <name>Zn(2+)</name>
        <dbReference type="ChEBI" id="CHEBI:29105"/>
    </ligand>
</feature>
<evidence type="ECO:0000256" key="9">
    <source>
        <dbReference type="ARBA" id="ARBA00023134"/>
    </source>
</evidence>
<organism evidence="14 15">
    <name type="scientific">Lysobacter enzymogenes</name>
    <dbReference type="NCBI Taxonomy" id="69"/>
    <lineage>
        <taxon>Bacteria</taxon>
        <taxon>Pseudomonadati</taxon>
        <taxon>Pseudomonadota</taxon>
        <taxon>Gammaproteobacteria</taxon>
        <taxon>Lysobacterales</taxon>
        <taxon>Lysobacteraceae</taxon>
        <taxon>Lysobacter</taxon>
    </lineage>
</organism>
<dbReference type="GO" id="GO:0005525">
    <property type="term" value="F:GTP binding"/>
    <property type="evidence" value="ECO:0007669"/>
    <property type="project" value="UniProtKB-UniRule"/>
</dbReference>
<keyword evidence="3 10" id="KW-0479">Metal-binding</keyword>
<evidence type="ECO:0000256" key="2">
    <source>
        <dbReference type="ARBA" id="ARBA00022517"/>
    </source>
</evidence>
<dbReference type="GO" id="GO:0005737">
    <property type="term" value="C:cytoplasm"/>
    <property type="evidence" value="ECO:0007669"/>
    <property type="project" value="UniProtKB-SubCell"/>
</dbReference>
<protein>
    <recommendedName>
        <fullName evidence="10">Small ribosomal subunit biogenesis GTPase RsgA</fullName>
        <ecNumber evidence="10">3.6.1.-</ecNumber>
    </recommendedName>
</protein>
<evidence type="ECO:0000256" key="8">
    <source>
        <dbReference type="ARBA" id="ARBA00022884"/>
    </source>
</evidence>
<evidence type="ECO:0000313" key="14">
    <source>
        <dbReference type="EMBL" id="ROU08238.1"/>
    </source>
</evidence>
<dbReference type="GO" id="GO:0042274">
    <property type="term" value="P:ribosomal small subunit biogenesis"/>
    <property type="evidence" value="ECO:0007669"/>
    <property type="project" value="UniProtKB-UniRule"/>
</dbReference>
<feature type="binding site" evidence="10">
    <location>
        <position position="386"/>
    </location>
    <ligand>
        <name>Zn(2+)</name>
        <dbReference type="ChEBI" id="CHEBI:29105"/>
    </ligand>
</feature>
<sequence length="447" mass="48096">MPDRGRGRANVFPSGVPGRRGSLRARRNPTARRQNRRAGYVESRHAQPPPAPLIPELAALQAIGWPLPAEPADAVPPDSALSDPGLSAAAASAPPNDDPAWRRLLAEHPQARPARVIEQHRSGYVVSDGPDSAGFPVDSLPEWQRPRFPPEQRPGVGDWLLIERSGSRDKVVALLPRHSAIKRGAAGEHYKQQLIAANIDTVFVVCGLDADFNPRRIERYLLLVRGGAEPVIVLTKADAALAADPEAVALATGALVELSQGIQVRAVNARDRDGVLAALSPWLGPGRTVVLVGSSGAGKSTITNSLLGSDRMKTGAVRESDARGRHTTTHRALIPLPSGACLIDTPGMRELKPTGEEDIGENFADVEALAEQCKFRDCSHHREPGCAVRAAIEAGKLDPQRFANYLKLREEVAGAANKLANRRAQKSEEKVLGKALNKRLDEKYGRH</sequence>
<dbReference type="Gene3D" id="1.10.40.50">
    <property type="entry name" value="Probable gtpase engc, domain 3"/>
    <property type="match status" value="1"/>
</dbReference>
<feature type="region of interest" description="Disordered" evidence="11">
    <location>
        <begin position="69"/>
        <end position="96"/>
    </location>
</feature>
<evidence type="ECO:0000259" key="12">
    <source>
        <dbReference type="PROSITE" id="PS50936"/>
    </source>
</evidence>
<reference evidence="14 15" key="1">
    <citation type="submission" date="2018-10" db="EMBL/GenBank/DDBJ databases">
        <title>The genome of Lysobacter enzymogenes OH11.</title>
        <authorList>
            <person name="Liu F."/>
            <person name="Zhao Y."/>
            <person name="Qian G."/>
            <person name="Chen Y."/>
            <person name="Xu H."/>
        </authorList>
    </citation>
    <scope>NUCLEOTIDE SEQUENCE [LARGE SCALE GENOMIC DNA]</scope>
    <source>
        <strain evidence="14 15">OH11</strain>
    </source>
</reference>
<evidence type="ECO:0000256" key="1">
    <source>
        <dbReference type="ARBA" id="ARBA00022490"/>
    </source>
</evidence>
<comment type="caution">
    <text evidence="14">The sequence shown here is derived from an EMBL/GenBank/DDBJ whole genome shotgun (WGS) entry which is preliminary data.</text>
</comment>
<dbReference type="EMBL" id="RCTY01000015">
    <property type="protein sequence ID" value="ROU08238.1"/>
    <property type="molecule type" value="Genomic_DNA"/>
</dbReference>
<dbReference type="GO" id="GO:0003924">
    <property type="term" value="F:GTPase activity"/>
    <property type="evidence" value="ECO:0007669"/>
    <property type="project" value="UniProtKB-UniRule"/>
</dbReference>
<evidence type="ECO:0000256" key="10">
    <source>
        <dbReference type="HAMAP-Rule" id="MF_01820"/>
    </source>
</evidence>
<keyword evidence="2 10" id="KW-0690">Ribosome biogenesis</keyword>
<dbReference type="InterPro" id="IPR027417">
    <property type="entry name" value="P-loop_NTPase"/>
</dbReference>
<evidence type="ECO:0000256" key="7">
    <source>
        <dbReference type="ARBA" id="ARBA00022833"/>
    </source>
</evidence>
<dbReference type="CDD" id="cd01854">
    <property type="entry name" value="YjeQ_EngC"/>
    <property type="match status" value="1"/>
</dbReference>
<dbReference type="PROSITE" id="PS51721">
    <property type="entry name" value="G_CP"/>
    <property type="match status" value="1"/>
</dbReference>
<keyword evidence="8 10" id="KW-0694">RNA-binding</keyword>
<accession>A0A3N2RL90</accession>
<dbReference type="InterPro" id="IPR030378">
    <property type="entry name" value="G_CP_dom"/>
</dbReference>
<dbReference type="NCBIfam" id="TIGR00157">
    <property type="entry name" value="ribosome small subunit-dependent GTPase A"/>
    <property type="match status" value="1"/>
</dbReference>
<dbReference type="GO" id="GO:0046872">
    <property type="term" value="F:metal ion binding"/>
    <property type="evidence" value="ECO:0007669"/>
    <property type="project" value="UniProtKB-KW"/>
</dbReference>
<feature type="binding site" evidence="10">
    <location>
        <begin position="235"/>
        <end position="238"/>
    </location>
    <ligand>
        <name>GTP</name>
        <dbReference type="ChEBI" id="CHEBI:37565"/>
    </ligand>
</feature>
<proteinExistence type="inferred from homology"/>
<dbReference type="HAMAP" id="MF_01820">
    <property type="entry name" value="GTPase_RsgA"/>
    <property type="match status" value="1"/>
</dbReference>
<dbReference type="PANTHER" id="PTHR32120:SF10">
    <property type="entry name" value="SMALL RIBOSOMAL SUBUNIT BIOGENESIS GTPASE RSGA"/>
    <property type="match status" value="1"/>
</dbReference>
<dbReference type="Gene3D" id="3.40.50.300">
    <property type="entry name" value="P-loop containing nucleotide triphosphate hydrolases"/>
    <property type="match status" value="1"/>
</dbReference>
<feature type="region of interest" description="Disordered" evidence="11">
    <location>
        <begin position="1"/>
        <end position="52"/>
    </location>
</feature>
<comment type="cofactor">
    <cofactor evidence="10">
        <name>Zn(2+)</name>
        <dbReference type="ChEBI" id="CHEBI:29105"/>
    </cofactor>
    <text evidence="10">Binds 1 zinc ion per subunit.</text>
</comment>
<dbReference type="Pfam" id="PF03193">
    <property type="entry name" value="RsgA_GTPase"/>
    <property type="match status" value="1"/>
</dbReference>